<organism evidence="8 9">
    <name type="scientific">Ornithorhynchus anatinus</name>
    <name type="common">Duckbill platypus</name>
    <dbReference type="NCBI Taxonomy" id="9258"/>
    <lineage>
        <taxon>Eukaryota</taxon>
        <taxon>Metazoa</taxon>
        <taxon>Chordata</taxon>
        <taxon>Craniata</taxon>
        <taxon>Vertebrata</taxon>
        <taxon>Euteleostomi</taxon>
        <taxon>Mammalia</taxon>
        <taxon>Monotremata</taxon>
        <taxon>Ornithorhynchidae</taxon>
        <taxon>Ornithorhynchus</taxon>
    </lineage>
</organism>
<evidence type="ECO:0000256" key="3">
    <source>
        <dbReference type="ARBA" id="ARBA00022737"/>
    </source>
</evidence>
<reference evidence="8" key="3">
    <citation type="submission" date="2025-09" db="UniProtKB">
        <authorList>
            <consortium name="Ensembl"/>
        </authorList>
    </citation>
    <scope>IDENTIFICATION</scope>
    <source>
        <strain evidence="8">Glennie</strain>
    </source>
</reference>
<dbReference type="OMA" id="NPDFCCL"/>
<feature type="region of interest" description="Disordered" evidence="4">
    <location>
        <begin position="455"/>
        <end position="581"/>
    </location>
</feature>
<dbReference type="Ensembl" id="ENSOANT00000065087.1">
    <property type="protein sequence ID" value="ENSOANP00000042286.1"/>
    <property type="gene ID" value="ENSOANG00000049188.1"/>
</dbReference>
<protein>
    <recommendedName>
        <fullName evidence="7">LRRCT domain-containing protein</fullName>
    </recommendedName>
</protein>
<feature type="chain" id="PRO_5026205411" description="LRRCT domain-containing protein" evidence="6">
    <location>
        <begin position="19"/>
        <end position="746"/>
    </location>
</feature>
<feature type="compositionally biased region" description="Polar residues" evidence="4">
    <location>
        <begin position="488"/>
        <end position="500"/>
    </location>
</feature>
<gene>
    <name evidence="8" type="primary">GP1BA</name>
</gene>
<evidence type="ECO:0000259" key="7">
    <source>
        <dbReference type="SMART" id="SM00082"/>
    </source>
</evidence>
<dbReference type="PANTHER" id="PTHR24366:SF158">
    <property type="entry name" value="PLATELET GLYCOPROTEIN IB ALPHA CHAIN-LIKE-RELATED"/>
    <property type="match status" value="1"/>
</dbReference>
<evidence type="ECO:0000256" key="6">
    <source>
        <dbReference type="SAM" id="SignalP"/>
    </source>
</evidence>
<keyword evidence="2 6" id="KW-0732">Signal</keyword>
<proteinExistence type="predicted"/>
<evidence type="ECO:0000313" key="9">
    <source>
        <dbReference type="Proteomes" id="UP000002279"/>
    </source>
</evidence>
<dbReference type="InParanoid" id="A0A6I8NNF6"/>
<dbReference type="PROSITE" id="PS51450">
    <property type="entry name" value="LRR"/>
    <property type="match status" value="4"/>
</dbReference>
<feature type="compositionally biased region" description="Pro residues" evidence="4">
    <location>
        <begin position="641"/>
        <end position="651"/>
    </location>
</feature>
<feature type="compositionally biased region" description="Low complexity" evidence="4">
    <location>
        <begin position="541"/>
        <end position="564"/>
    </location>
</feature>
<dbReference type="InterPro" id="IPR003591">
    <property type="entry name" value="Leu-rich_rpt_typical-subtyp"/>
</dbReference>
<dbReference type="AlphaFoldDB" id="A0A6I8NNF6"/>
<dbReference type="GeneID" id="120638179"/>
<feature type="transmembrane region" description="Helical" evidence="5">
    <location>
        <begin position="616"/>
        <end position="638"/>
    </location>
</feature>
<dbReference type="Proteomes" id="UP000002279">
    <property type="component" value="Chromosome X5"/>
</dbReference>
<reference evidence="8 9" key="1">
    <citation type="journal article" date="2008" name="Nature">
        <title>Genome analysis of the platypus reveals unique signatures of evolution.</title>
        <authorList>
            <person name="Warren W.C."/>
            <person name="Hillier L.W."/>
            <person name="Marshall Graves J.A."/>
            <person name="Birney E."/>
            <person name="Ponting C.P."/>
            <person name="Grutzner F."/>
            <person name="Belov K."/>
            <person name="Miller W."/>
            <person name="Clarke L."/>
            <person name="Chinwalla A.T."/>
            <person name="Yang S.P."/>
            <person name="Heger A."/>
            <person name="Locke D.P."/>
            <person name="Miethke P."/>
            <person name="Waters P.D."/>
            <person name="Veyrunes F."/>
            <person name="Fulton L."/>
            <person name="Fulton B."/>
            <person name="Graves T."/>
            <person name="Wallis J."/>
            <person name="Puente X.S."/>
            <person name="Lopez-Otin C."/>
            <person name="Ordonez G.R."/>
            <person name="Eichler E.E."/>
            <person name="Chen L."/>
            <person name="Cheng Z."/>
            <person name="Deakin J.E."/>
            <person name="Alsop A."/>
            <person name="Thompson K."/>
            <person name="Kirby P."/>
            <person name="Papenfuss A.T."/>
            <person name="Wakefield M.J."/>
            <person name="Olender T."/>
            <person name="Lancet D."/>
            <person name="Huttley G.A."/>
            <person name="Smit A.F."/>
            <person name="Pask A."/>
            <person name="Temple-Smith P."/>
            <person name="Batzer M.A."/>
            <person name="Walker J.A."/>
            <person name="Konkel M.K."/>
            <person name="Harris R.S."/>
            <person name="Whittington C.M."/>
            <person name="Wong E.S."/>
            <person name="Gemmell N.J."/>
            <person name="Buschiazzo E."/>
            <person name="Vargas Jentzsch I.M."/>
            <person name="Merkel A."/>
            <person name="Schmitz J."/>
            <person name="Zemann A."/>
            <person name="Churakov G."/>
            <person name="Kriegs J.O."/>
            <person name="Brosius J."/>
            <person name="Murchison E.P."/>
            <person name="Sachidanandam R."/>
            <person name="Smith C."/>
            <person name="Hannon G.J."/>
            <person name="Tsend-Ayush E."/>
            <person name="McMillan D."/>
            <person name="Attenborough R."/>
            <person name="Rens W."/>
            <person name="Ferguson-Smith M."/>
            <person name="Lefevre C.M."/>
            <person name="Sharp J.A."/>
            <person name="Nicholas K.R."/>
            <person name="Ray D.A."/>
            <person name="Kube M."/>
            <person name="Reinhardt R."/>
            <person name="Pringle T.H."/>
            <person name="Taylor J."/>
            <person name="Jones R.C."/>
            <person name="Nixon B."/>
            <person name="Dacheux J.L."/>
            <person name="Niwa H."/>
            <person name="Sekita Y."/>
            <person name="Huang X."/>
            <person name="Stark A."/>
            <person name="Kheradpour P."/>
            <person name="Kellis M."/>
            <person name="Flicek P."/>
            <person name="Chen Y."/>
            <person name="Webber C."/>
            <person name="Hardison R."/>
            <person name="Nelson J."/>
            <person name="Hallsworth-Pepin K."/>
            <person name="Delehaunty K."/>
            <person name="Markovic C."/>
            <person name="Minx P."/>
            <person name="Feng Y."/>
            <person name="Kremitzki C."/>
            <person name="Mitreva M."/>
            <person name="Glasscock J."/>
            <person name="Wylie T."/>
            <person name="Wohldmann P."/>
            <person name="Thiru P."/>
            <person name="Nhan M.N."/>
            <person name="Pohl C.S."/>
            <person name="Smith S.M."/>
            <person name="Hou S."/>
            <person name="Nefedov M."/>
            <person name="de Jong P.J."/>
            <person name="Renfree M.B."/>
            <person name="Mardis E.R."/>
            <person name="Wilson R.K."/>
        </authorList>
    </citation>
    <scope>NUCLEOTIDE SEQUENCE [LARGE SCALE GENOMIC DNA]</scope>
    <source>
        <strain evidence="8 9">Glennie</strain>
    </source>
</reference>
<evidence type="ECO:0000256" key="2">
    <source>
        <dbReference type="ARBA" id="ARBA00022729"/>
    </source>
</evidence>
<feature type="region of interest" description="Disordered" evidence="4">
    <location>
        <begin position="641"/>
        <end position="666"/>
    </location>
</feature>
<dbReference type="Gene3D" id="3.80.10.10">
    <property type="entry name" value="Ribonuclease Inhibitor"/>
    <property type="match status" value="1"/>
</dbReference>
<keyword evidence="9" id="KW-1185">Reference proteome</keyword>
<feature type="signal peptide" evidence="6">
    <location>
        <begin position="1"/>
        <end position="18"/>
    </location>
</feature>
<dbReference type="GO" id="GO:0005886">
    <property type="term" value="C:plasma membrane"/>
    <property type="evidence" value="ECO:0000318"/>
    <property type="project" value="GO_Central"/>
</dbReference>
<keyword evidence="5" id="KW-0812">Transmembrane</keyword>
<dbReference type="SMART" id="SM00082">
    <property type="entry name" value="LRRCT"/>
    <property type="match status" value="1"/>
</dbReference>
<dbReference type="OrthoDB" id="676979at2759"/>
<name>A0A6I8NNF6_ORNAN</name>
<accession>A0A6I8NNF6</accession>
<sequence length="746" mass="79638">MPPHLLFFLLMLPLPMRPQECGAVCLSEKIHHSDKLETTCRGLGLRAVPTNLPAATGILDLAENQLSHVSTASLAHLQQLTQLDLSGNGLHTLDTKYRLPTLLQLNLANNSLEALPALSGLLNLTDLDLSFNSLRTLPEGAFAGLGNLERLNLAVNRLQGLPEGLLRPTPKLKTLDLAHNQLEALPGLLLESLRDLEDLMLQENRLRYLVNGFFSSNIILPYVFLHDNPWYCDCNISYLARWLRDNEGNVYRKDKGKLVRESLTPNVDSVQCAAGDLVPKGTPVYRFKAHCLVGGDTDYDLDYGDAYEDSAKDSTMITSRAELRSGTSWLWMSPVPSTPVIGSSSVENAGVRMITEVATVPAKVPLTMGSSVVPISPKSAGVLAATETTTESALSITRVTLVSAVTGSTMEPSGAPTTTEANVITINTTILAPDTTLTTVALQSTTVGSATLVPAAFPNTSEPTPSPTSQPLTTSSSITKPSPMAPSTPRSTIKNSTTVAPVTLLITSGPPSSSTSSQFIAAPPTTKPPTSPGTMEPSPNPTLSTSSPHPQPQTTSPQVSSPKVTPTPPTSAPPGTSEVIPFPTSSEFHFYEVMALERKRQGPGSPLLVSCCLFSLVLYLLGVALILGSLVALALTVARTHPPPLMSPPSTPHLLRSRPSSEGAPSPPTFRAGVLLPLGKWVTVPRAWFLQLLAPLPTFRSSLFLWFRGGVWVVPRPLGRRPSVLSVDRGSDLLGGVKIKYANHSL</sequence>
<dbReference type="SMART" id="SM00369">
    <property type="entry name" value="LRR_TYP"/>
    <property type="match status" value="7"/>
</dbReference>
<keyword evidence="5" id="KW-0472">Membrane</keyword>
<keyword evidence="5" id="KW-1133">Transmembrane helix</keyword>
<feature type="compositionally biased region" description="Low complexity" evidence="4">
    <location>
        <begin position="507"/>
        <end position="517"/>
    </location>
</feature>
<keyword evidence="1" id="KW-0433">Leucine-rich repeat</keyword>
<dbReference type="PANTHER" id="PTHR24366">
    <property type="entry name" value="IG(IMMUNOGLOBULIN) AND LRR(LEUCINE RICH REPEAT) DOMAINS"/>
    <property type="match status" value="1"/>
</dbReference>
<dbReference type="KEGG" id="oaa:120638179"/>
<dbReference type="InterPro" id="IPR032675">
    <property type="entry name" value="LRR_dom_sf"/>
</dbReference>
<dbReference type="SUPFAM" id="SSF52058">
    <property type="entry name" value="L domain-like"/>
    <property type="match status" value="1"/>
</dbReference>
<dbReference type="InterPro" id="IPR000483">
    <property type="entry name" value="Cys-rich_flank_reg_C"/>
</dbReference>
<dbReference type="InterPro" id="IPR001611">
    <property type="entry name" value="Leu-rich_rpt"/>
</dbReference>
<dbReference type="RefSeq" id="XP_039766884.1">
    <property type="nucleotide sequence ID" value="XM_039910950.1"/>
</dbReference>
<dbReference type="GeneTree" id="ENSGT00940000163073"/>
<evidence type="ECO:0000256" key="4">
    <source>
        <dbReference type="SAM" id="MobiDB-lite"/>
    </source>
</evidence>
<dbReference type="SMART" id="SM00364">
    <property type="entry name" value="LRR_BAC"/>
    <property type="match status" value="4"/>
</dbReference>
<feature type="compositionally biased region" description="Low complexity" evidence="4">
    <location>
        <begin position="458"/>
        <end position="479"/>
    </location>
</feature>
<evidence type="ECO:0000256" key="5">
    <source>
        <dbReference type="SAM" id="Phobius"/>
    </source>
</evidence>
<reference evidence="8" key="2">
    <citation type="submission" date="2025-08" db="UniProtKB">
        <authorList>
            <consortium name="Ensembl"/>
        </authorList>
    </citation>
    <scope>IDENTIFICATION</scope>
    <source>
        <strain evidence="8">Glennie</strain>
    </source>
</reference>
<dbReference type="Bgee" id="ENSOANG00000049188">
    <property type="expression patterns" value="Expressed in heart and 4 other cell types or tissues"/>
</dbReference>
<dbReference type="FunCoup" id="A0A6I8NNF6">
    <property type="interactions" value="141"/>
</dbReference>
<dbReference type="CTD" id="2811"/>
<feature type="domain" description="LRRCT" evidence="7">
    <location>
        <begin position="228"/>
        <end position="292"/>
    </location>
</feature>
<evidence type="ECO:0000256" key="1">
    <source>
        <dbReference type="ARBA" id="ARBA00022614"/>
    </source>
</evidence>
<evidence type="ECO:0000313" key="8">
    <source>
        <dbReference type="Ensembl" id="ENSOANP00000042286.1"/>
    </source>
</evidence>
<keyword evidence="3" id="KW-0677">Repeat</keyword>
<dbReference type="Pfam" id="PF13855">
    <property type="entry name" value="LRR_8"/>
    <property type="match status" value="2"/>
</dbReference>